<feature type="transmembrane region" description="Helical" evidence="1">
    <location>
        <begin position="109"/>
        <end position="131"/>
    </location>
</feature>
<keyword evidence="4" id="KW-1185">Reference proteome</keyword>
<protein>
    <submittedName>
        <fullName evidence="3">Catalytic protein</fullName>
    </submittedName>
</protein>
<dbReference type="Proteomes" id="UP000813444">
    <property type="component" value="Unassembled WGS sequence"/>
</dbReference>
<dbReference type="OrthoDB" id="408373at2759"/>
<reference evidence="3" key="1">
    <citation type="journal article" date="2021" name="Nat. Commun.">
        <title>Genetic determinants of endophytism in the Arabidopsis root mycobiome.</title>
        <authorList>
            <person name="Mesny F."/>
            <person name="Miyauchi S."/>
            <person name="Thiergart T."/>
            <person name="Pickel B."/>
            <person name="Atanasova L."/>
            <person name="Karlsson M."/>
            <person name="Huettel B."/>
            <person name="Barry K.W."/>
            <person name="Haridas S."/>
            <person name="Chen C."/>
            <person name="Bauer D."/>
            <person name="Andreopoulos W."/>
            <person name="Pangilinan J."/>
            <person name="LaButti K."/>
            <person name="Riley R."/>
            <person name="Lipzen A."/>
            <person name="Clum A."/>
            <person name="Drula E."/>
            <person name="Henrissat B."/>
            <person name="Kohler A."/>
            <person name="Grigoriev I.V."/>
            <person name="Martin F.M."/>
            <person name="Hacquard S."/>
        </authorList>
    </citation>
    <scope>NUCLEOTIDE SEQUENCE</scope>
    <source>
        <strain evidence="3">MPI-CAGE-CH-0235</strain>
    </source>
</reference>
<dbReference type="PANTHER" id="PTHR37017:SF11">
    <property type="entry name" value="ESTERASE_LIPASE_THIOESTERASE DOMAIN-CONTAINING PROTEIN"/>
    <property type="match status" value="1"/>
</dbReference>
<feature type="domain" description="AB hydrolase-1" evidence="2">
    <location>
        <begin position="9"/>
        <end position="241"/>
    </location>
</feature>
<name>A0A8K0SGG7_9HYPO</name>
<dbReference type="PANTHER" id="PTHR37017">
    <property type="entry name" value="AB HYDROLASE-1 DOMAIN-CONTAINING PROTEIN-RELATED"/>
    <property type="match status" value="1"/>
</dbReference>
<proteinExistence type="predicted"/>
<evidence type="ECO:0000256" key="1">
    <source>
        <dbReference type="SAM" id="Phobius"/>
    </source>
</evidence>
<evidence type="ECO:0000313" key="4">
    <source>
        <dbReference type="Proteomes" id="UP000813444"/>
    </source>
</evidence>
<dbReference type="InterPro" id="IPR052897">
    <property type="entry name" value="Sec-Metab_Biosynth_Hydrolase"/>
</dbReference>
<evidence type="ECO:0000313" key="3">
    <source>
        <dbReference type="EMBL" id="KAH7305263.1"/>
    </source>
</evidence>
<gene>
    <name evidence="3" type="ORF">B0I35DRAFT_444251</name>
</gene>
<dbReference type="AlphaFoldDB" id="A0A8K0SGG7"/>
<sequence length="259" mass="28759">MTQILKPSILFVQGSFQIPEVYSRLTAALEARHFHVVHPKLPSLIGQEKPDFATKSLVEDAEAVQSELKRLVEVEGKPVLVVMHSYGGLVGSQAVPEELTWAKRNEKGLAGGVIHLFYFAAFILTIGQSVLGTFGESSNNIVYPDGRFSLKDAANILYNDLPPKEAQFWESKIINQSYAVQSTEVTRAAYLYLPSTYMICQNDQAAPAQYQEMFAATAHADILKIEAGHSPWFTKNEELVDSIEKTATEAFEKLSKDCE</sequence>
<dbReference type="InterPro" id="IPR000073">
    <property type="entry name" value="AB_hydrolase_1"/>
</dbReference>
<accession>A0A8K0SGG7</accession>
<dbReference type="SUPFAM" id="SSF53474">
    <property type="entry name" value="alpha/beta-Hydrolases"/>
    <property type="match status" value="1"/>
</dbReference>
<dbReference type="EMBL" id="JAGPNK010000019">
    <property type="protein sequence ID" value="KAH7305263.1"/>
    <property type="molecule type" value="Genomic_DNA"/>
</dbReference>
<dbReference type="Pfam" id="PF12697">
    <property type="entry name" value="Abhydrolase_6"/>
    <property type="match status" value="1"/>
</dbReference>
<organism evidence="3 4">
    <name type="scientific">Stachybotrys elegans</name>
    <dbReference type="NCBI Taxonomy" id="80388"/>
    <lineage>
        <taxon>Eukaryota</taxon>
        <taxon>Fungi</taxon>
        <taxon>Dikarya</taxon>
        <taxon>Ascomycota</taxon>
        <taxon>Pezizomycotina</taxon>
        <taxon>Sordariomycetes</taxon>
        <taxon>Hypocreomycetidae</taxon>
        <taxon>Hypocreales</taxon>
        <taxon>Stachybotryaceae</taxon>
        <taxon>Stachybotrys</taxon>
    </lineage>
</organism>
<keyword evidence="1" id="KW-0812">Transmembrane</keyword>
<keyword evidence="1" id="KW-0472">Membrane</keyword>
<dbReference type="Gene3D" id="3.40.50.1820">
    <property type="entry name" value="alpha/beta hydrolase"/>
    <property type="match status" value="1"/>
</dbReference>
<keyword evidence="1" id="KW-1133">Transmembrane helix</keyword>
<dbReference type="InterPro" id="IPR029058">
    <property type="entry name" value="AB_hydrolase_fold"/>
</dbReference>
<comment type="caution">
    <text evidence="3">The sequence shown here is derived from an EMBL/GenBank/DDBJ whole genome shotgun (WGS) entry which is preliminary data.</text>
</comment>
<evidence type="ECO:0000259" key="2">
    <source>
        <dbReference type="Pfam" id="PF12697"/>
    </source>
</evidence>